<gene>
    <name evidence="2" type="ORF">K2173_006779</name>
</gene>
<evidence type="ECO:0000313" key="2">
    <source>
        <dbReference type="EMBL" id="KAJ8759259.1"/>
    </source>
</evidence>
<keyword evidence="1" id="KW-0812">Transmembrane</keyword>
<dbReference type="AlphaFoldDB" id="A0AAV8SYQ4"/>
<feature type="transmembrane region" description="Helical" evidence="1">
    <location>
        <begin position="12"/>
        <end position="30"/>
    </location>
</feature>
<sequence length="123" mass="13943">MLKFPFPPFESWNKYGLTIIVYMQLLYLGGRVQPRTKSRLLREAGVMVVESPPKGLEGETEQTLIEFNNPELAPKTPSKFQDLFLIPKSQFSEQPTVLIGFSAANFLCYGALSETGESRLRNR</sequence>
<accession>A0AAV8SYQ4</accession>
<dbReference type="Proteomes" id="UP001159364">
    <property type="component" value="Linkage Group LG07"/>
</dbReference>
<organism evidence="2 3">
    <name type="scientific">Erythroxylum novogranatense</name>
    <dbReference type="NCBI Taxonomy" id="1862640"/>
    <lineage>
        <taxon>Eukaryota</taxon>
        <taxon>Viridiplantae</taxon>
        <taxon>Streptophyta</taxon>
        <taxon>Embryophyta</taxon>
        <taxon>Tracheophyta</taxon>
        <taxon>Spermatophyta</taxon>
        <taxon>Magnoliopsida</taxon>
        <taxon>eudicotyledons</taxon>
        <taxon>Gunneridae</taxon>
        <taxon>Pentapetalae</taxon>
        <taxon>rosids</taxon>
        <taxon>fabids</taxon>
        <taxon>Malpighiales</taxon>
        <taxon>Erythroxylaceae</taxon>
        <taxon>Erythroxylum</taxon>
    </lineage>
</organism>
<comment type="caution">
    <text evidence="2">The sequence shown here is derived from an EMBL/GenBank/DDBJ whole genome shotgun (WGS) entry which is preliminary data.</text>
</comment>
<reference evidence="2 3" key="1">
    <citation type="submission" date="2021-09" db="EMBL/GenBank/DDBJ databases">
        <title>Genomic insights and catalytic innovation underlie evolution of tropane alkaloids biosynthesis.</title>
        <authorList>
            <person name="Wang Y.-J."/>
            <person name="Tian T."/>
            <person name="Huang J.-P."/>
            <person name="Huang S.-X."/>
        </authorList>
    </citation>
    <scope>NUCLEOTIDE SEQUENCE [LARGE SCALE GENOMIC DNA]</scope>
    <source>
        <strain evidence="2">KIB-2018</strain>
        <tissue evidence="2">Leaf</tissue>
    </source>
</reference>
<evidence type="ECO:0000313" key="3">
    <source>
        <dbReference type="Proteomes" id="UP001159364"/>
    </source>
</evidence>
<keyword evidence="1" id="KW-1133">Transmembrane helix</keyword>
<proteinExistence type="predicted"/>
<dbReference type="EMBL" id="JAIWQS010000007">
    <property type="protein sequence ID" value="KAJ8759259.1"/>
    <property type="molecule type" value="Genomic_DNA"/>
</dbReference>
<name>A0AAV8SYQ4_9ROSI</name>
<keyword evidence="3" id="KW-1185">Reference proteome</keyword>
<keyword evidence="1" id="KW-0472">Membrane</keyword>
<protein>
    <submittedName>
        <fullName evidence="2">Uncharacterized protein</fullName>
    </submittedName>
</protein>
<evidence type="ECO:0000256" key="1">
    <source>
        <dbReference type="SAM" id="Phobius"/>
    </source>
</evidence>